<evidence type="ECO:0000313" key="2">
    <source>
        <dbReference type="Proteomes" id="UP000675781"/>
    </source>
</evidence>
<name>A0A941IKG6_9ACTN</name>
<gene>
    <name evidence="1" type="ORF">KDL01_00975</name>
</gene>
<evidence type="ECO:0000313" key="1">
    <source>
        <dbReference type="EMBL" id="MBR7831810.1"/>
    </source>
</evidence>
<reference evidence="1" key="1">
    <citation type="submission" date="2021-04" db="EMBL/GenBank/DDBJ databases">
        <title>Genome based classification of Actinospica acidithermotolerans sp. nov., an actinobacterium isolated from an Indonesian hot spring.</title>
        <authorList>
            <person name="Kusuma A.B."/>
            <person name="Putra K.E."/>
            <person name="Nafisah S."/>
            <person name="Loh J."/>
            <person name="Nouioui I."/>
            <person name="Goodfellow M."/>
        </authorList>
    </citation>
    <scope>NUCLEOTIDE SEQUENCE</scope>
    <source>
        <strain evidence="1">CSCA 57</strain>
    </source>
</reference>
<keyword evidence="2" id="KW-1185">Reference proteome</keyword>
<dbReference type="RefSeq" id="WP_212526339.1">
    <property type="nucleotide sequence ID" value="NZ_JAGSOG010000002.1"/>
</dbReference>
<evidence type="ECO:0008006" key="3">
    <source>
        <dbReference type="Google" id="ProtNLM"/>
    </source>
</evidence>
<organism evidence="1 2">
    <name type="scientific">Actinospica durhamensis</name>
    <dbReference type="NCBI Taxonomy" id="1508375"/>
    <lineage>
        <taxon>Bacteria</taxon>
        <taxon>Bacillati</taxon>
        <taxon>Actinomycetota</taxon>
        <taxon>Actinomycetes</taxon>
        <taxon>Catenulisporales</taxon>
        <taxon>Actinospicaceae</taxon>
        <taxon>Actinospica</taxon>
    </lineage>
</organism>
<sequence length="1619" mass="174089">MSQRYDSDALPATGEVALVDGGIPDRADTLSARAYAHPLLDGRVVVRLTPEALGGAEDLTMDFLGFDAPSAIDAVGVVRQQALGFPAWALVNDPANAQHALSLVKDIERCSRVAKSKPGHAKDGFDALAERLAGSVPRYLPPFSEQVARIFLGLDNTFWAALYFDKARGAEHAYGLPIDEDVQAASFLEFALAGALTAKALTAYARDLALRRTPAEAYARYRQVCVERVKGGLPPFAAMPADLRRLAKAAKLDPSAAEQDLLRELLVCPAITRSSGNFWSTYRDAIGALGRAEPAVRGLLLNMTPVLAGTTELRGDLLWLSILAAAGATEDLTAPAASVPAEASVRDGAAGWLGRFVRTFESSCGYFRAAPPAELLDLVERMADRLRDEGVAVALGARPHLSLELIDLCLARQIPVADPPPELELNAGHLSAQCSNCGRDLNALVADERFRPMLDVAVGSVLRASQQYSTQWTQPAGIRALLAERLDDLARSILEGGLPDAERGLGLLSRLRPELGPVLCSINPQAWERITAFDAAVPLADVLRRGIFDELGWPALEEAAALLAPPIKTGNSMPRLRVLDQWPYLIVSDDQRVVVVGHDRILHTQDVSPLAQGRFGSFQFGWANGQLSITVSAFDNPTVTWSGSPHAPLATDISRGGSISGSIELADGARSFGARPYRAGDTACKWRGPVATDGERHWVLKRGTDENKWISALDEQWREFDPFNGRVGAPGTPEFLAEVDTPAAAQLNHEACSLLKLPEGVEDSPLGSAGGLVGWRATLAEDGTQRGTGIDGRSVSSERRLATLEDEGRPAIVGAIRFPGAAQDLAIVWHFARFHQTSHKITLLAPGDGSVARFAIGERSPVLARGTACLPPWKFWHYFRPRDPAGSAALRGIEVSTARALIAAGAEADLDKRVALIAQAIPEITSDQLLAGIVGYATNARYCAGLVAKIKEAATAEPAQSALATHAAAMRAKADETVAILSWVRDPEASALPEGAIAAGSVFGRSRPNFPSAVLSRLGGDSEELSGWEHFADWTGMRGDLYLAAVAPWFGRKHSQVFDRAEELRASGLLELAERIRVLNITPPAPQSTVEVIASEAGHVVAFKRRSYNETAAALTDWEAVEIRRADRGFGAIPGWGIKRWWRVSAWPWSETPPAEAARMLAERGEIPWDPQYAERLAEAAGISRGEAAVWLLGVPGLSYRGVETLAPELLKRFGFATATAWQVAVRRFLRLFGQTSDILGVLVPERAEDLWSTGPDIQRAAAYWVARFGHQASAPPALLEAADKELRHERSYNSAEPVVVLRDLLDSAGQARIRDNKQAYTRDWEVIARTLLWLAYRLPVGDPLRAQLPQAVTTVRTVLLEPGRDYPVWYAGGADAAATVLGLPVRQEGVRKAVGPLSFGDKGLPVLRPNLLSSLDDPALDLVSGAIPYGTQVNPAHVLRLLLGEGLPRLFAEDPAAVEAAGAQAYQAQDPTRSVPELVAQVAAERNLSADAAALYLMLLALPDPTERNQAAWTGWKPPRLKAARAELAERADLLVSGTRPRAGRSLFLPGPWIALKVPYLPVEAWKAASLGIEADGTVPLGVVLPQVPVPELFHAAWQRVSAGDAPSFEYLTSGTAR</sequence>
<protein>
    <recommendedName>
        <fullName evidence="3">DNA-binding protein</fullName>
    </recommendedName>
</protein>
<dbReference type="Proteomes" id="UP000675781">
    <property type="component" value="Unassembled WGS sequence"/>
</dbReference>
<accession>A0A941IKG6</accession>
<dbReference type="EMBL" id="JAGSOG010000002">
    <property type="protein sequence ID" value="MBR7831810.1"/>
    <property type="molecule type" value="Genomic_DNA"/>
</dbReference>
<comment type="caution">
    <text evidence="1">The sequence shown here is derived from an EMBL/GenBank/DDBJ whole genome shotgun (WGS) entry which is preliminary data.</text>
</comment>
<proteinExistence type="predicted"/>